<comment type="caution">
    <text evidence="2">The sequence shown here is derived from an EMBL/GenBank/DDBJ whole genome shotgun (WGS) entry which is preliminary data.</text>
</comment>
<accession>A0AAD5T8V0</accession>
<gene>
    <name evidence="2" type="ORF">HK100_011168</name>
</gene>
<evidence type="ECO:0000256" key="1">
    <source>
        <dbReference type="SAM" id="MobiDB-lite"/>
    </source>
</evidence>
<name>A0AAD5T8V0_9FUNG</name>
<proteinExistence type="predicted"/>
<dbReference type="SUPFAM" id="SSF57959">
    <property type="entry name" value="Leucine zipper domain"/>
    <property type="match status" value="1"/>
</dbReference>
<protein>
    <submittedName>
        <fullName evidence="2">Uncharacterized protein</fullName>
    </submittedName>
</protein>
<organism evidence="2 3">
    <name type="scientific">Physocladia obscura</name>
    <dbReference type="NCBI Taxonomy" id="109957"/>
    <lineage>
        <taxon>Eukaryota</taxon>
        <taxon>Fungi</taxon>
        <taxon>Fungi incertae sedis</taxon>
        <taxon>Chytridiomycota</taxon>
        <taxon>Chytridiomycota incertae sedis</taxon>
        <taxon>Chytridiomycetes</taxon>
        <taxon>Chytridiales</taxon>
        <taxon>Chytriomycetaceae</taxon>
        <taxon>Physocladia</taxon>
    </lineage>
</organism>
<feature type="compositionally biased region" description="Basic residues" evidence="1">
    <location>
        <begin position="31"/>
        <end position="41"/>
    </location>
</feature>
<dbReference type="CDD" id="cd14688">
    <property type="entry name" value="bZIP_YAP"/>
    <property type="match status" value="1"/>
</dbReference>
<dbReference type="Proteomes" id="UP001211907">
    <property type="component" value="Unassembled WGS sequence"/>
</dbReference>
<evidence type="ECO:0000313" key="2">
    <source>
        <dbReference type="EMBL" id="KAJ3139757.1"/>
    </source>
</evidence>
<feature type="region of interest" description="Disordered" evidence="1">
    <location>
        <begin position="1"/>
        <end position="139"/>
    </location>
</feature>
<dbReference type="AlphaFoldDB" id="A0AAD5T8V0"/>
<reference evidence="2" key="1">
    <citation type="submission" date="2020-05" db="EMBL/GenBank/DDBJ databases">
        <title>Phylogenomic resolution of chytrid fungi.</title>
        <authorList>
            <person name="Stajich J.E."/>
            <person name="Amses K."/>
            <person name="Simmons R."/>
            <person name="Seto K."/>
            <person name="Myers J."/>
            <person name="Bonds A."/>
            <person name="Quandt C.A."/>
            <person name="Barry K."/>
            <person name="Liu P."/>
            <person name="Grigoriev I."/>
            <person name="Longcore J.E."/>
            <person name="James T.Y."/>
        </authorList>
    </citation>
    <scope>NUCLEOTIDE SEQUENCE</scope>
    <source>
        <strain evidence="2">JEL0513</strain>
    </source>
</reference>
<evidence type="ECO:0000313" key="3">
    <source>
        <dbReference type="Proteomes" id="UP001211907"/>
    </source>
</evidence>
<feature type="compositionally biased region" description="Low complexity" evidence="1">
    <location>
        <begin position="73"/>
        <end position="84"/>
    </location>
</feature>
<dbReference type="EMBL" id="JADGJH010000066">
    <property type="protein sequence ID" value="KAJ3139757.1"/>
    <property type="molecule type" value="Genomic_DNA"/>
</dbReference>
<dbReference type="InterPro" id="IPR046347">
    <property type="entry name" value="bZIP_sf"/>
</dbReference>
<feature type="compositionally biased region" description="Low complexity" evidence="1">
    <location>
        <begin position="7"/>
        <end position="20"/>
    </location>
</feature>
<keyword evidence="3" id="KW-1185">Reference proteome</keyword>
<dbReference type="GO" id="GO:0003700">
    <property type="term" value="F:DNA-binding transcription factor activity"/>
    <property type="evidence" value="ECO:0007669"/>
    <property type="project" value="InterPro"/>
</dbReference>
<dbReference type="Gene3D" id="1.20.5.170">
    <property type="match status" value="1"/>
</dbReference>
<feature type="compositionally biased region" description="Basic and acidic residues" evidence="1">
    <location>
        <begin position="42"/>
        <end position="55"/>
    </location>
</feature>
<sequence>MGKSNKKNNTSSTASASPAPLNKRIEQVKLAQRRYRERKKTRIADLEARLAELQHRRGITLLSTATREEADCSSSSSSSIVNSSKTQYTNDDEENPSNDSDSPKPQKSNKKRAIELPPPQRRRGKKYSNKSNDNNDKLAEYEAIAQEIGNLAGLRIPDDEETKRMMKRLPIEDRRRLQIRFAQRRFALKHDQKIKELEDLVRALEVDGPDADAVVVTESAVSAPSDDLEKSSKIFP</sequence>